<keyword evidence="2" id="KW-1185">Reference proteome</keyword>
<name>A0ACD3AAB2_9AGAR</name>
<organism evidence="1 2">
    <name type="scientific">Pluteus cervinus</name>
    <dbReference type="NCBI Taxonomy" id="181527"/>
    <lineage>
        <taxon>Eukaryota</taxon>
        <taxon>Fungi</taxon>
        <taxon>Dikarya</taxon>
        <taxon>Basidiomycota</taxon>
        <taxon>Agaricomycotina</taxon>
        <taxon>Agaricomycetes</taxon>
        <taxon>Agaricomycetidae</taxon>
        <taxon>Agaricales</taxon>
        <taxon>Pluteineae</taxon>
        <taxon>Pluteaceae</taxon>
        <taxon>Pluteus</taxon>
    </lineage>
</organism>
<sequence>MAICHCDSSLAELAVLREKQDSTFTDALPYGEDEDYEPFTSPRYCEVPPETGFKLTFNHVTATLMRRHRLEKQTLFYPHLTLMSMPLDIVLEAIFTPISRLNLSDYVRGQVFGHLHPLDLYHLGVTNRRIRSLVVTRAALNLWKGSFASHPEVPPCLPDMDEPQWSALLFGPAVCDECHQRPGIPVWGFRRRYCHPCRSQAFSFKITWSGHPRDDATTLILT</sequence>
<gene>
    <name evidence="1" type="ORF">BDN72DRAFT_385145</name>
</gene>
<evidence type="ECO:0000313" key="2">
    <source>
        <dbReference type="Proteomes" id="UP000308600"/>
    </source>
</evidence>
<dbReference type="Proteomes" id="UP000308600">
    <property type="component" value="Unassembled WGS sequence"/>
</dbReference>
<dbReference type="EMBL" id="ML208575">
    <property type="protein sequence ID" value="TFK62532.1"/>
    <property type="molecule type" value="Genomic_DNA"/>
</dbReference>
<evidence type="ECO:0000313" key="1">
    <source>
        <dbReference type="EMBL" id="TFK62532.1"/>
    </source>
</evidence>
<reference evidence="1 2" key="1">
    <citation type="journal article" date="2019" name="Nat. Ecol. Evol.">
        <title>Megaphylogeny resolves global patterns of mushroom evolution.</title>
        <authorList>
            <person name="Varga T."/>
            <person name="Krizsan K."/>
            <person name="Foldi C."/>
            <person name="Dima B."/>
            <person name="Sanchez-Garcia M."/>
            <person name="Sanchez-Ramirez S."/>
            <person name="Szollosi G.J."/>
            <person name="Szarkandi J.G."/>
            <person name="Papp V."/>
            <person name="Albert L."/>
            <person name="Andreopoulos W."/>
            <person name="Angelini C."/>
            <person name="Antonin V."/>
            <person name="Barry K.W."/>
            <person name="Bougher N.L."/>
            <person name="Buchanan P."/>
            <person name="Buyck B."/>
            <person name="Bense V."/>
            <person name="Catcheside P."/>
            <person name="Chovatia M."/>
            <person name="Cooper J."/>
            <person name="Damon W."/>
            <person name="Desjardin D."/>
            <person name="Finy P."/>
            <person name="Geml J."/>
            <person name="Haridas S."/>
            <person name="Hughes K."/>
            <person name="Justo A."/>
            <person name="Karasinski D."/>
            <person name="Kautmanova I."/>
            <person name="Kiss B."/>
            <person name="Kocsube S."/>
            <person name="Kotiranta H."/>
            <person name="LaButti K.M."/>
            <person name="Lechner B.E."/>
            <person name="Liimatainen K."/>
            <person name="Lipzen A."/>
            <person name="Lukacs Z."/>
            <person name="Mihaltcheva S."/>
            <person name="Morgado L.N."/>
            <person name="Niskanen T."/>
            <person name="Noordeloos M.E."/>
            <person name="Ohm R.A."/>
            <person name="Ortiz-Santana B."/>
            <person name="Ovrebo C."/>
            <person name="Racz N."/>
            <person name="Riley R."/>
            <person name="Savchenko A."/>
            <person name="Shiryaev A."/>
            <person name="Soop K."/>
            <person name="Spirin V."/>
            <person name="Szebenyi C."/>
            <person name="Tomsovsky M."/>
            <person name="Tulloss R.E."/>
            <person name="Uehling J."/>
            <person name="Grigoriev I.V."/>
            <person name="Vagvolgyi C."/>
            <person name="Papp T."/>
            <person name="Martin F.M."/>
            <person name="Miettinen O."/>
            <person name="Hibbett D.S."/>
            <person name="Nagy L.G."/>
        </authorList>
    </citation>
    <scope>NUCLEOTIDE SEQUENCE [LARGE SCALE GENOMIC DNA]</scope>
    <source>
        <strain evidence="1 2">NL-1719</strain>
    </source>
</reference>
<accession>A0ACD3AAB2</accession>
<proteinExistence type="predicted"/>
<protein>
    <submittedName>
        <fullName evidence="1">Uncharacterized protein</fullName>
    </submittedName>
</protein>